<organism evidence="2 3">
    <name type="scientific">Synchytrium endobioticum</name>
    <dbReference type="NCBI Taxonomy" id="286115"/>
    <lineage>
        <taxon>Eukaryota</taxon>
        <taxon>Fungi</taxon>
        <taxon>Fungi incertae sedis</taxon>
        <taxon>Chytridiomycota</taxon>
        <taxon>Chytridiomycota incertae sedis</taxon>
        <taxon>Chytridiomycetes</taxon>
        <taxon>Synchytriales</taxon>
        <taxon>Synchytriaceae</taxon>
        <taxon>Synchytrium</taxon>
    </lineage>
</organism>
<evidence type="ECO:0000313" key="3">
    <source>
        <dbReference type="Proteomes" id="UP000317494"/>
    </source>
</evidence>
<feature type="compositionally biased region" description="Low complexity" evidence="1">
    <location>
        <begin position="1109"/>
        <end position="1118"/>
    </location>
</feature>
<sequence length="1124" mass="123344">MSFPFYHNDRSFSPWTTSPPSIMKEYHGNKSNSGTTATHTKKTMHSSPLSAYITARIFLYLNHACDKYNAMRVSRSWASEGMKSLYSELCLRTTRLVDITGHGSASTIQQKFVHRQLLGMQIRQDPLWLCGDRLRKLRDILVGNGTIDPSRFMSDILLVPSASLPISVPNGDSSCNNNGNGPTHTPKTGKVGSGLKISTNPSSYHHPIPRPHGHLVKKVSLIIYVPDALAHSFQVDPDMPLLAQYLGIPLSECLYVPPPTSPQPLVTANHVKNTITTTCTMDLALLAQILPMLTQIEKLCLRFVVVSPDGLQVKLNTSRSFESGMVASPHEEPTTDAMMNFVKIIQTLQPVTCRDFEAVIGGNTKNGIYPMLLLNAFSSARKRVGLYPLDYIRPTMLRDLFLSTEGVYDLELCHRVLTDGCITILAETLSDLEKLTISVDPHSLSAQTDPEVCTVVSHSLKEFLATHPNLVSVRIYGSNVLGRSTPLIDDDLAVQLSTVGSRLTTLFVPDCYFVRGSGLLRVVWTQLHHLNLEGCIYAQASFLSAIATSCPLLVTVNVSHTLCDATAFIQFMTKCVNLETIAARNCSYVGLSVLAPLVTALVVESPPSPYSLDNNWKTSLNDGTLGNNNASGTTIKPTAKYGSRLKEMDVSLSIPGSVTMLTSNLVKSLLYLARLCPDLETVMLKHIVGATMTQDTAPFFQVFKSWYVKKVDTAIREGIDVKCMRESWDSFAEVTGIVSFEKVDLTPYSAGWRMFTNWQESNAALCGPISDLKKSSVAGIKQTDFDPGSIPNWNVPEVRAGVATNTFSQMSLTQAGNISTKTSLVSNSSSSNSVDGNGNNFHINNDTLHNGRTQFVTNNSNTFILPQQPRLLPFASANGDALSSLILKPALTTRPSIPHLLGITQPSTIHPSLLHQQNPLLQHSPLRWLQQSQNQHDSTKDEAPFISISPEYAQTAKAQNYIPSPVSDKERLGAAENPPPPKGLKAAEKQEVKSSSCESTKEYLNVEVEDANKKLSDGGPAKHHDDSKYEADEGVMLAMINKQKPLNKPNRNGEYECGVDGCRKTFRNLRGVLRHRPYHQHSAYLKKSSKADKSFSDVKQKRSSKSNRHSSSTSSALSEPGDSS</sequence>
<keyword evidence="3" id="KW-1185">Reference proteome</keyword>
<dbReference type="InterPro" id="IPR032675">
    <property type="entry name" value="LRR_dom_sf"/>
</dbReference>
<dbReference type="EMBL" id="QEAN01000194">
    <property type="protein sequence ID" value="TPX43644.1"/>
    <property type="molecule type" value="Genomic_DNA"/>
</dbReference>
<proteinExistence type="predicted"/>
<comment type="caution">
    <text evidence="2">The sequence shown here is derived from an EMBL/GenBank/DDBJ whole genome shotgun (WGS) entry which is preliminary data.</text>
</comment>
<feature type="compositionally biased region" description="Basic and acidic residues" evidence="1">
    <location>
        <begin position="1089"/>
        <end position="1100"/>
    </location>
</feature>
<accession>A0A507CWU2</accession>
<dbReference type="Gene3D" id="3.80.10.10">
    <property type="entry name" value="Ribonuclease Inhibitor"/>
    <property type="match status" value="1"/>
</dbReference>
<evidence type="ECO:0000313" key="2">
    <source>
        <dbReference type="EMBL" id="TPX43644.1"/>
    </source>
</evidence>
<feature type="region of interest" description="Disordered" evidence="1">
    <location>
        <begin position="957"/>
        <end position="1001"/>
    </location>
</feature>
<protein>
    <submittedName>
        <fullName evidence="2">Uncharacterized protein</fullName>
    </submittedName>
</protein>
<gene>
    <name evidence="2" type="ORF">SeMB42_g04654</name>
</gene>
<name>A0A507CWU2_9FUNG</name>
<dbReference type="SUPFAM" id="SSF52047">
    <property type="entry name" value="RNI-like"/>
    <property type="match status" value="1"/>
</dbReference>
<feature type="region of interest" description="Disordered" evidence="1">
    <location>
        <begin position="1078"/>
        <end position="1124"/>
    </location>
</feature>
<evidence type="ECO:0000256" key="1">
    <source>
        <dbReference type="SAM" id="MobiDB-lite"/>
    </source>
</evidence>
<dbReference type="Proteomes" id="UP000317494">
    <property type="component" value="Unassembled WGS sequence"/>
</dbReference>
<dbReference type="VEuPathDB" id="FungiDB:SeMB42_g04654"/>
<dbReference type="AlphaFoldDB" id="A0A507CWU2"/>
<reference evidence="2 3" key="1">
    <citation type="journal article" date="2019" name="Sci. Rep.">
        <title>Comparative genomics of chytrid fungi reveal insights into the obligate biotrophic and pathogenic lifestyle of Synchytrium endobioticum.</title>
        <authorList>
            <person name="van de Vossenberg B.T.L.H."/>
            <person name="Warris S."/>
            <person name="Nguyen H.D.T."/>
            <person name="van Gent-Pelzer M.P.E."/>
            <person name="Joly D.L."/>
            <person name="van de Geest H.C."/>
            <person name="Bonants P.J.M."/>
            <person name="Smith D.S."/>
            <person name="Levesque C.A."/>
            <person name="van der Lee T.A.J."/>
        </authorList>
    </citation>
    <scope>NUCLEOTIDE SEQUENCE [LARGE SCALE GENOMIC DNA]</scope>
    <source>
        <strain evidence="2 3">MB42</strain>
    </source>
</reference>